<dbReference type="InterPro" id="IPR029060">
    <property type="entry name" value="PIN-like_dom_sf"/>
</dbReference>
<keyword evidence="3" id="KW-1185">Reference proteome</keyword>
<proteinExistence type="predicted"/>
<evidence type="ECO:0000313" key="3">
    <source>
        <dbReference type="Proteomes" id="UP000239089"/>
    </source>
</evidence>
<organism evidence="2 3">
    <name type="scientific">Rhodoblastus sphagnicola</name>
    <dbReference type="NCBI Taxonomy" id="333368"/>
    <lineage>
        <taxon>Bacteria</taxon>
        <taxon>Pseudomonadati</taxon>
        <taxon>Pseudomonadota</taxon>
        <taxon>Alphaproteobacteria</taxon>
        <taxon>Hyphomicrobiales</taxon>
        <taxon>Rhodoblastaceae</taxon>
        <taxon>Rhodoblastus</taxon>
    </lineage>
</organism>
<name>A0A2S6MYS5_9HYPH</name>
<dbReference type="Proteomes" id="UP000239089">
    <property type="component" value="Unassembled WGS sequence"/>
</dbReference>
<dbReference type="Gene3D" id="3.40.50.1010">
    <property type="entry name" value="5'-nuclease"/>
    <property type="match status" value="1"/>
</dbReference>
<comment type="caution">
    <text evidence="2">The sequence shown here is derived from an EMBL/GenBank/DDBJ whole genome shotgun (WGS) entry which is preliminary data.</text>
</comment>
<dbReference type="SUPFAM" id="SSF88723">
    <property type="entry name" value="PIN domain-like"/>
    <property type="match status" value="1"/>
</dbReference>
<dbReference type="CDD" id="cd09871">
    <property type="entry name" value="PIN_MtVapC28-VapC30-like"/>
    <property type="match status" value="1"/>
</dbReference>
<evidence type="ECO:0000259" key="1">
    <source>
        <dbReference type="Pfam" id="PF01850"/>
    </source>
</evidence>
<dbReference type="AlphaFoldDB" id="A0A2S6MYS5"/>
<accession>A0A2S6MYS5</accession>
<gene>
    <name evidence="2" type="ORF">CCR94_19980</name>
</gene>
<dbReference type="EMBL" id="NHSJ01000123">
    <property type="protein sequence ID" value="PPQ27508.1"/>
    <property type="molecule type" value="Genomic_DNA"/>
</dbReference>
<sequence length="133" mass="14203">MGRVKLLVETSALVAIGLEEPGWEKLADTIASADAPMTTCVNVFEAALALVRVREVTPSEAHRLIQELVEVLGAQVAAIVPEMTPIAISAREKFGAGRHGLNFGDCLSYAAARFFQAKLIYVGDDFAATDVND</sequence>
<dbReference type="InterPro" id="IPR002716">
    <property type="entry name" value="PIN_dom"/>
</dbReference>
<protein>
    <recommendedName>
        <fullName evidence="1">PIN domain-containing protein</fullName>
    </recommendedName>
</protein>
<evidence type="ECO:0000313" key="2">
    <source>
        <dbReference type="EMBL" id="PPQ27508.1"/>
    </source>
</evidence>
<reference evidence="2 3" key="1">
    <citation type="journal article" date="2018" name="Arch. Microbiol.">
        <title>New insights into the metabolic potential of the phototrophic purple bacterium Rhodopila globiformis DSM 161(T) from its draft genome sequence and evidence for a vanadium-dependent nitrogenase.</title>
        <authorList>
            <person name="Imhoff J.F."/>
            <person name="Rahn T."/>
            <person name="Kunzel S."/>
            <person name="Neulinger S.C."/>
        </authorList>
    </citation>
    <scope>NUCLEOTIDE SEQUENCE [LARGE SCALE GENOMIC DNA]</scope>
    <source>
        <strain evidence="2 3">DSM 16996</strain>
    </source>
</reference>
<dbReference type="Pfam" id="PF01850">
    <property type="entry name" value="PIN"/>
    <property type="match status" value="1"/>
</dbReference>
<feature type="domain" description="PIN" evidence="1">
    <location>
        <begin position="7"/>
        <end position="130"/>
    </location>
</feature>